<dbReference type="EMBL" id="LR796220">
    <property type="protein sequence ID" value="CAB4128648.1"/>
    <property type="molecule type" value="Genomic_DNA"/>
</dbReference>
<proteinExistence type="predicted"/>
<evidence type="ECO:0000313" key="3">
    <source>
        <dbReference type="EMBL" id="CAB5219645.1"/>
    </source>
</evidence>
<protein>
    <submittedName>
        <fullName evidence="3">Cadherin-like beta sandwich domain containing protein</fullName>
    </submittedName>
</protein>
<name>A0A6J7WS81_9CAUD</name>
<dbReference type="InterPro" id="IPR023366">
    <property type="entry name" value="ATP_synth_asu-like_sf"/>
</dbReference>
<dbReference type="InterPro" id="IPR025883">
    <property type="entry name" value="Cadherin-like_domain"/>
</dbReference>
<accession>A0A6J7WS81</accession>
<dbReference type="Pfam" id="PF12733">
    <property type="entry name" value="Cadherin-like"/>
    <property type="match status" value="1"/>
</dbReference>
<feature type="domain" description="Cadherin-like beta-sandwich-like" evidence="1">
    <location>
        <begin position="974"/>
        <end position="1051"/>
    </location>
</feature>
<dbReference type="Gene3D" id="2.40.30.20">
    <property type="match status" value="1"/>
</dbReference>
<gene>
    <name evidence="2" type="ORF">UFOVP110_56</name>
    <name evidence="3" type="ORF">UFOVP223_108</name>
</gene>
<evidence type="ECO:0000259" key="1">
    <source>
        <dbReference type="Pfam" id="PF12733"/>
    </source>
</evidence>
<dbReference type="EMBL" id="LR798276">
    <property type="protein sequence ID" value="CAB5219645.1"/>
    <property type="molecule type" value="Genomic_DNA"/>
</dbReference>
<sequence>MTVEVSKIPLSVDYTGRDYYTIREQLIDRVKARVPGWKGTDANDFGVALVEAFAYMGDLINYYIDRVANESYLGTATQRETILNLANMYGYTPAGYVSSVVALSMTNNNGYSGGIGATIVENGTVNGTSYTGVAKVIVPSDHPFVIGDKIRISGVPDTAAGLLGGESVTYNTSIYNGTYTVLNVGYNNIGKNVLWFQPESLSTTISLTGTQFTIGYSGVLIPYVGQKVNISGFTSTAAIYNGNWVVSAIDTNAFTVDAALNTATITNAKGTGSVMQYSGYNANSKLIEYVVGQKVTVTGVKSVGNTGGTAGSGYNVASTAITSVTNTTAIVSEISTSGGVITFRTSEAFVAGDYVTLRNIASIGNEGATAGSGYNLTDATVLAVANETATVTSVTPDTNSIGEITYSATSHPFSVGQYVTITGINPTVYNMKSVKIKRITTNSFTVEGYWTTAFVSGGTATGYGFTVTSAMADSVLSGGTAITRQFKLSGTHSGAYDTSSVASVVTVVSGGTGANTTGKIQYSNLPAVVEGGTVFEIGSTTIPKGSQVQAQVTVNGVQKNVIFSTVAENALQYGETSSTVVAKQGEDISLRAANAKANTYDKAGEQIGTSDGSPDQKFSLLETAVDMYSIQVYVQRGNDWEEWTKVEYVMDFGPTDKVFSARQEANGKVYIYFGDGIAGAIPDNTSVIKAVYIAGGGVIGNVAAETITQWNAIPGLTTLEANNIINNVSVTNLSEAFGGVDPETNDSIRRNAPKALRTLSRAVTLEDFSNLALSVSGVGKASAYAAVSSSVTVYVGPIASDESSTLYPGFVGTEESDQLILLRQAVADFLADKTQIGTTVTVSPPEYTRVQLTIQYAKSGSYSDSTVQYNLKKALTTGFGYNYTSFGDVITPEELEFKLRQVDGVQQVKITALSREGGTGRLSLVGGPNELFVFDDSLFTLVAMSTEAKLSNLTLAALNSGGTSAGTITWNKTWTGSVYTYFATLPATTATVTVTPTALSSTATIAINDDVVASGSSLSVTANVYGVATPIIVTVTAQDGVTILTYQITANKSA</sequence>
<evidence type="ECO:0000313" key="2">
    <source>
        <dbReference type="EMBL" id="CAB4128648.1"/>
    </source>
</evidence>
<reference evidence="3" key="1">
    <citation type="submission" date="2020-05" db="EMBL/GenBank/DDBJ databases">
        <authorList>
            <person name="Chiriac C."/>
            <person name="Salcher M."/>
            <person name="Ghai R."/>
            <person name="Kavagutti S V."/>
        </authorList>
    </citation>
    <scope>NUCLEOTIDE SEQUENCE</scope>
</reference>
<organism evidence="3">
    <name type="scientific">uncultured Caudovirales phage</name>
    <dbReference type="NCBI Taxonomy" id="2100421"/>
    <lineage>
        <taxon>Viruses</taxon>
        <taxon>Duplodnaviria</taxon>
        <taxon>Heunggongvirae</taxon>
        <taxon>Uroviricota</taxon>
        <taxon>Caudoviricetes</taxon>
        <taxon>Peduoviridae</taxon>
        <taxon>Maltschvirus</taxon>
        <taxon>Maltschvirus maltsch</taxon>
    </lineage>
</organism>